<proteinExistence type="predicted"/>
<dbReference type="InterPro" id="IPR013096">
    <property type="entry name" value="Cupin_2"/>
</dbReference>
<dbReference type="SUPFAM" id="SSF51182">
    <property type="entry name" value="RmlC-like cupins"/>
    <property type="match status" value="1"/>
</dbReference>
<dbReference type="RefSeq" id="WP_207502896.1">
    <property type="nucleotide sequence ID" value="NZ_FOTQ01000001.1"/>
</dbReference>
<organism evidence="2 3">
    <name type="scientific">Shimia aestuarii</name>
    <dbReference type="NCBI Taxonomy" id="254406"/>
    <lineage>
        <taxon>Bacteria</taxon>
        <taxon>Pseudomonadati</taxon>
        <taxon>Pseudomonadota</taxon>
        <taxon>Alphaproteobacteria</taxon>
        <taxon>Rhodobacterales</taxon>
        <taxon>Roseobacteraceae</taxon>
    </lineage>
</organism>
<dbReference type="Proteomes" id="UP000199144">
    <property type="component" value="Unassembled WGS sequence"/>
</dbReference>
<dbReference type="InterPro" id="IPR047263">
    <property type="entry name" value="HNL-like_cupin"/>
</dbReference>
<evidence type="ECO:0000259" key="1">
    <source>
        <dbReference type="Pfam" id="PF07883"/>
    </source>
</evidence>
<dbReference type="CDD" id="cd02233">
    <property type="entry name" value="cupin_HNL-like"/>
    <property type="match status" value="1"/>
</dbReference>
<dbReference type="Pfam" id="PF07883">
    <property type="entry name" value="Cupin_2"/>
    <property type="match status" value="1"/>
</dbReference>
<dbReference type="STRING" id="254406.SAMN04488042_101929"/>
<dbReference type="InterPro" id="IPR014710">
    <property type="entry name" value="RmlC-like_jellyroll"/>
</dbReference>
<dbReference type="InterPro" id="IPR011051">
    <property type="entry name" value="RmlC_Cupin_sf"/>
</dbReference>
<sequence>MIDIIPAGTTPSRQGSAEYFTGNVRLDVVTESRPPASIFAARVTFEPGACTAWHTHPVGQLLHVLSGSGLVALRGEAPRVIRPGDSVWIEPYVEHWHGAAPDTAMEHMAIQETRDGNGADWLEHVTEQDYLTPPT</sequence>
<accession>A0A1I4JAE6</accession>
<keyword evidence="3" id="KW-1185">Reference proteome</keyword>
<dbReference type="PANTHER" id="PTHR43698:SF1">
    <property type="entry name" value="BLL4564 PROTEIN"/>
    <property type="match status" value="1"/>
</dbReference>
<dbReference type="Gene3D" id="2.60.120.10">
    <property type="entry name" value="Jelly Rolls"/>
    <property type="match status" value="1"/>
</dbReference>
<reference evidence="2 3" key="1">
    <citation type="submission" date="2016-10" db="EMBL/GenBank/DDBJ databases">
        <authorList>
            <person name="de Groot N.N."/>
        </authorList>
    </citation>
    <scope>NUCLEOTIDE SEQUENCE [LARGE SCALE GENOMIC DNA]</scope>
    <source>
        <strain evidence="2 3">DSM 15283</strain>
    </source>
</reference>
<feature type="domain" description="Cupin type-2" evidence="1">
    <location>
        <begin position="42"/>
        <end position="106"/>
    </location>
</feature>
<dbReference type="EMBL" id="FOTQ01000001">
    <property type="protein sequence ID" value="SFL63197.1"/>
    <property type="molecule type" value="Genomic_DNA"/>
</dbReference>
<dbReference type="PANTHER" id="PTHR43698">
    <property type="entry name" value="RIBD C-TERMINAL DOMAIN CONTAINING PROTEIN"/>
    <property type="match status" value="1"/>
</dbReference>
<evidence type="ECO:0000313" key="2">
    <source>
        <dbReference type="EMBL" id="SFL63197.1"/>
    </source>
</evidence>
<protein>
    <submittedName>
        <fullName evidence="2">Cupin domain protein</fullName>
    </submittedName>
</protein>
<name>A0A1I4JAE6_9RHOB</name>
<gene>
    <name evidence="2" type="ORF">SAMN04488042_101929</name>
</gene>
<dbReference type="AlphaFoldDB" id="A0A1I4JAE6"/>
<evidence type="ECO:0000313" key="3">
    <source>
        <dbReference type="Proteomes" id="UP000199144"/>
    </source>
</evidence>